<keyword evidence="8" id="KW-0732">Signal</keyword>
<keyword evidence="3" id="KW-0349">Heme</keyword>
<dbReference type="PROSITE" id="PS51405">
    <property type="entry name" value="HEME_HALOPEROXIDASE"/>
    <property type="match status" value="1"/>
</dbReference>
<comment type="similarity">
    <text evidence="7">Belongs to the chloroperoxidase family.</text>
</comment>
<keyword evidence="5" id="KW-0560">Oxidoreductase</keyword>
<dbReference type="SUPFAM" id="SSF47571">
    <property type="entry name" value="Cloroperoxidase"/>
    <property type="match status" value="1"/>
</dbReference>
<evidence type="ECO:0000313" key="11">
    <source>
        <dbReference type="Proteomes" id="UP000078576"/>
    </source>
</evidence>
<feature type="chain" id="PRO_5008265962" evidence="8">
    <location>
        <begin position="18"/>
        <end position="274"/>
    </location>
</feature>
<evidence type="ECO:0000256" key="6">
    <source>
        <dbReference type="ARBA" id="ARBA00023004"/>
    </source>
</evidence>
<dbReference type="OrthoDB" id="407298at2759"/>
<feature type="domain" description="Heme haloperoxidase family profile" evidence="9">
    <location>
        <begin position="27"/>
        <end position="236"/>
    </location>
</feature>
<gene>
    <name evidence="10" type="ORF">VP1G_03716</name>
</gene>
<dbReference type="AlphaFoldDB" id="A0A194UXD4"/>
<organism evidence="10 11">
    <name type="scientific">Cytospora mali</name>
    <name type="common">Apple Valsa canker fungus</name>
    <name type="synonym">Valsa mali</name>
    <dbReference type="NCBI Taxonomy" id="578113"/>
    <lineage>
        <taxon>Eukaryota</taxon>
        <taxon>Fungi</taxon>
        <taxon>Dikarya</taxon>
        <taxon>Ascomycota</taxon>
        <taxon>Pezizomycotina</taxon>
        <taxon>Sordariomycetes</taxon>
        <taxon>Sordariomycetidae</taxon>
        <taxon>Diaporthales</taxon>
        <taxon>Cytosporaceae</taxon>
        <taxon>Cytospora</taxon>
    </lineage>
</organism>
<feature type="signal peptide" evidence="8">
    <location>
        <begin position="1"/>
        <end position="17"/>
    </location>
</feature>
<evidence type="ECO:0000256" key="2">
    <source>
        <dbReference type="ARBA" id="ARBA00022559"/>
    </source>
</evidence>
<proteinExistence type="inferred from homology"/>
<protein>
    <submittedName>
        <fullName evidence="10">Sterigmatocystin biosynthesis peroxidase stcC</fullName>
    </submittedName>
</protein>
<keyword evidence="6" id="KW-0408">Iron</keyword>
<keyword evidence="11" id="KW-1185">Reference proteome</keyword>
<sequence length="274" mass="30392">MRATLLPISLAVATVSAHPHLVDRQGSIDGWAPAGPDDFRGPCPMMNTLANHGYLPHDGRNLTETNVVNGLKNGLNFDPALGKIMFQQALIANPEPNATFFTLDMLNVHNLLEHDASLSRSDFYFGNNHVFNETIFETTIKYWPEETLDANYLAMSKVYRQVESKAFNPTYRFTDTVESFSLGEVCAPIAAFGDLDDVTVNRTLVEYFFRNERLPSELGWTLRETPITLDIISRLSGAIADAVNLITTDNSTTTATTSHRRAIMDLHAGMIGSH</sequence>
<evidence type="ECO:0000256" key="7">
    <source>
        <dbReference type="ARBA" id="ARBA00025795"/>
    </source>
</evidence>
<dbReference type="GO" id="GO:0046872">
    <property type="term" value="F:metal ion binding"/>
    <property type="evidence" value="ECO:0007669"/>
    <property type="project" value="UniProtKB-KW"/>
</dbReference>
<evidence type="ECO:0000256" key="3">
    <source>
        <dbReference type="ARBA" id="ARBA00022617"/>
    </source>
</evidence>
<dbReference type="GO" id="GO:0004601">
    <property type="term" value="F:peroxidase activity"/>
    <property type="evidence" value="ECO:0007669"/>
    <property type="project" value="UniProtKB-KW"/>
</dbReference>
<dbReference type="InterPro" id="IPR000028">
    <property type="entry name" value="Chloroperoxidase"/>
</dbReference>
<evidence type="ECO:0000256" key="8">
    <source>
        <dbReference type="SAM" id="SignalP"/>
    </source>
</evidence>
<evidence type="ECO:0000313" key="10">
    <source>
        <dbReference type="EMBL" id="KUI56360.1"/>
    </source>
</evidence>
<dbReference type="InterPro" id="IPR036851">
    <property type="entry name" value="Chloroperoxidase-like_sf"/>
</dbReference>
<dbReference type="Pfam" id="PF01328">
    <property type="entry name" value="Peroxidase_2"/>
    <property type="match status" value="1"/>
</dbReference>
<evidence type="ECO:0000259" key="9">
    <source>
        <dbReference type="PROSITE" id="PS51405"/>
    </source>
</evidence>
<evidence type="ECO:0000256" key="4">
    <source>
        <dbReference type="ARBA" id="ARBA00022723"/>
    </source>
</evidence>
<dbReference type="Proteomes" id="UP000078576">
    <property type="component" value="Unassembled WGS sequence"/>
</dbReference>
<accession>A0A194UXD4</accession>
<evidence type="ECO:0000256" key="1">
    <source>
        <dbReference type="ARBA" id="ARBA00001970"/>
    </source>
</evidence>
<name>A0A194UXD4_CYTMA</name>
<dbReference type="STRING" id="694573.A0A194UXD4"/>
<dbReference type="PANTHER" id="PTHR33577">
    <property type="entry name" value="STERIGMATOCYSTIN BIOSYNTHESIS PEROXIDASE STCC-RELATED"/>
    <property type="match status" value="1"/>
</dbReference>
<reference evidence="11" key="1">
    <citation type="submission" date="2014-12" db="EMBL/GenBank/DDBJ databases">
        <title>Genome Sequence of Valsa Canker Pathogens Uncovers a Specific Adaption of Colonization on Woody Bark.</title>
        <authorList>
            <person name="Yin Z."/>
            <person name="Liu H."/>
            <person name="Gao X."/>
            <person name="Li Z."/>
            <person name="Song N."/>
            <person name="Ke X."/>
            <person name="Dai Q."/>
            <person name="Wu Y."/>
            <person name="Sun Y."/>
            <person name="Xu J.-R."/>
            <person name="Kang Z.K."/>
            <person name="Wang L."/>
            <person name="Huang L."/>
        </authorList>
    </citation>
    <scope>NUCLEOTIDE SEQUENCE [LARGE SCALE GENOMIC DNA]</scope>
    <source>
        <strain evidence="11">SXYL134</strain>
    </source>
</reference>
<dbReference type="PANTHER" id="PTHR33577:SF7">
    <property type="entry name" value="HEME HALOPEROXIDASE FAMILY PROFILE DOMAIN-CONTAINING PROTEIN"/>
    <property type="match status" value="1"/>
</dbReference>
<dbReference type="Gene3D" id="1.10.489.10">
    <property type="entry name" value="Chloroperoxidase-like"/>
    <property type="match status" value="1"/>
</dbReference>
<comment type="cofactor">
    <cofactor evidence="1">
        <name>heme b</name>
        <dbReference type="ChEBI" id="CHEBI:60344"/>
    </cofactor>
</comment>
<evidence type="ECO:0000256" key="5">
    <source>
        <dbReference type="ARBA" id="ARBA00023002"/>
    </source>
</evidence>
<keyword evidence="2 10" id="KW-0575">Peroxidase</keyword>
<keyword evidence="4" id="KW-0479">Metal-binding</keyword>
<dbReference type="EMBL" id="KN714688">
    <property type="protein sequence ID" value="KUI56360.1"/>
    <property type="molecule type" value="Genomic_DNA"/>
</dbReference>